<dbReference type="EMBL" id="NWGY01000013">
    <property type="protein sequence ID" value="MDV3664920.1"/>
    <property type="molecule type" value="Genomic_DNA"/>
</dbReference>
<reference evidence="1" key="1">
    <citation type="submission" date="2023-02" db="EMBL/GenBank/DDBJ databases">
        <title>Elizabethkingia anophelis draft genomes.</title>
        <authorList>
            <person name="Nicholson A.C."/>
            <person name="Whitney A.M."/>
            <person name="Humrighouse B.W."/>
            <person name="Villarma A."/>
            <person name="Bell M."/>
            <person name="Mcquiston J."/>
        </authorList>
    </citation>
    <scope>NUCLEOTIDE SEQUENCE</scope>
    <source>
        <strain evidence="1">B4955</strain>
    </source>
</reference>
<evidence type="ECO:0000313" key="2">
    <source>
        <dbReference type="Proteomes" id="UP001189000"/>
    </source>
</evidence>
<comment type="caution">
    <text evidence="1">The sequence shown here is derived from an EMBL/GenBank/DDBJ whole genome shotgun (WGS) entry which is preliminary data.</text>
</comment>
<organism evidence="1 2">
    <name type="scientific">Elizabethkingia anophelis</name>
    <dbReference type="NCBI Taxonomy" id="1117645"/>
    <lineage>
        <taxon>Bacteria</taxon>
        <taxon>Pseudomonadati</taxon>
        <taxon>Bacteroidota</taxon>
        <taxon>Flavobacteriia</taxon>
        <taxon>Flavobacteriales</taxon>
        <taxon>Weeksellaceae</taxon>
        <taxon>Elizabethkingia</taxon>
    </lineage>
</organism>
<dbReference type="Proteomes" id="UP001189000">
    <property type="component" value="Unassembled WGS sequence"/>
</dbReference>
<name>A0AAE4NZU2_9FLAO</name>
<sequence length="333" mass="37056">MPNSLEFARRFLETQWSSINENKIKGINAEIRFEAYLNSPAIRPLFNYIIPGGWIISPGRNTHINPTTNGRIAILPIPTPFSWTQGLNPIPFTAQVLAESYFKQVGITTYFADFNTNGQALIENTFALPATGNYPVSYTLDFYKIGASGLVSVPLANVTANFTTRNGLRGMRAYALNRIDRTIPVWSDTATVTELFWKEYARYFLHRQFLVSSNDLDFFIVGNSGRAYPIEFKSKTAAVDNSLGDWFGIDIGPFSKLSFFVSLSNNMEALYFVEEVDATGNTIEWWGIRFSELLKTCHWVSQSGGTGMGGGASATIKVPKISFQALSTLLPTL</sequence>
<proteinExistence type="predicted"/>
<accession>A0AAE4NZU2</accession>
<dbReference type="AlphaFoldDB" id="A0AAE4NZU2"/>
<protein>
    <submittedName>
        <fullName evidence="1">Uncharacterized protein</fullName>
    </submittedName>
</protein>
<dbReference type="RefSeq" id="WP_149101141.1">
    <property type="nucleotide sequence ID" value="NZ_CP077750.1"/>
</dbReference>
<gene>
    <name evidence="1" type="ORF">CMU51_12715</name>
</gene>
<evidence type="ECO:0000313" key="1">
    <source>
        <dbReference type="EMBL" id="MDV3664920.1"/>
    </source>
</evidence>